<dbReference type="VEuPathDB" id="FungiDB:ASPSYDRAFT_163778"/>
<dbReference type="Proteomes" id="UP000184356">
    <property type="component" value="Unassembled WGS sequence"/>
</dbReference>
<feature type="compositionally biased region" description="Polar residues" evidence="1">
    <location>
        <begin position="39"/>
        <end position="50"/>
    </location>
</feature>
<dbReference type="EMBL" id="KV878599">
    <property type="protein sequence ID" value="OJJ52841.1"/>
    <property type="molecule type" value="Genomic_DNA"/>
</dbReference>
<organism evidence="2 3">
    <name type="scientific">Aspergillus sydowii CBS 593.65</name>
    <dbReference type="NCBI Taxonomy" id="1036612"/>
    <lineage>
        <taxon>Eukaryota</taxon>
        <taxon>Fungi</taxon>
        <taxon>Dikarya</taxon>
        <taxon>Ascomycota</taxon>
        <taxon>Pezizomycotina</taxon>
        <taxon>Eurotiomycetes</taxon>
        <taxon>Eurotiomycetidae</taxon>
        <taxon>Eurotiales</taxon>
        <taxon>Aspergillaceae</taxon>
        <taxon>Aspergillus</taxon>
        <taxon>Aspergillus subgen. Nidulantes</taxon>
    </lineage>
</organism>
<proteinExistence type="predicted"/>
<feature type="region of interest" description="Disordered" evidence="1">
    <location>
        <begin position="129"/>
        <end position="149"/>
    </location>
</feature>
<evidence type="ECO:0000313" key="3">
    <source>
        <dbReference type="Proteomes" id="UP000184356"/>
    </source>
</evidence>
<accession>A0A1L9T0I2</accession>
<feature type="compositionally biased region" description="Basic residues" evidence="1">
    <location>
        <begin position="55"/>
        <end position="70"/>
    </location>
</feature>
<dbReference type="AlphaFoldDB" id="A0A1L9T0I2"/>
<name>A0A1L9T0I2_9EURO</name>
<dbReference type="GeneID" id="63759266"/>
<dbReference type="RefSeq" id="XP_040696647.1">
    <property type="nucleotide sequence ID" value="XM_040843193.1"/>
</dbReference>
<reference evidence="3" key="1">
    <citation type="journal article" date="2017" name="Genome Biol.">
        <title>Comparative genomics reveals high biological diversity and specific adaptations in the industrially and medically important fungal genus Aspergillus.</title>
        <authorList>
            <person name="de Vries R.P."/>
            <person name="Riley R."/>
            <person name="Wiebenga A."/>
            <person name="Aguilar-Osorio G."/>
            <person name="Amillis S."/>
            <person name="Uchima C.A."/>
            <person name="Anderluh G."/>
            <person name="Asadollahi M."/>
            <person name="Askin M."/>
            <person name="Barry K."/>
            <person name="Battaglia E."/>
            <person name="Bayram O."/>
            <person name="Benocci T."/>
            <person name="Braus-Stromeyer S.A."/>
            <person name="Caldana C."/>
            <person name="Canovas D."/>
            <person name="Cerqueira G.C."/>
            <person name="Chen F."/>
            <person name="Chen W."/>
            <person name="Choi C."/>
            <person name="Clum A."/>
            <person name="Dos Santos R.A."/>
            <person name="Damasio A.R."/>
            <person name="Diallinas G."/>
            <person name="Emri T."/>
            <person name="Fekete E."/>
            <person name="Flipphi M."/>
            <person name="Freyberg S."/>
            <person name="Gallo A."/>
            <person name="Gournas C."/>
            <person name="Habgood R."/>
            <person name="Hainaut M."/>
            <person name="Harispe M.L."/>
            <person name="Henrissat B."/>
            <person name="Hilden K.S."/>
            <person name="Hope R."/>
            <person name="Hossain A."/>
            <person name="Karabika E."/>
            <person name="Karaffa L."/>
            <person name="Karanyi Z."/>
            <person name="Krasevec N."/>
            <person name="Kuo A."/>
            <person name="Kusch H."/>
            <person name="LaButti K."/>
            <person name="Lagendijk E.L."/>
            <person name="Lapidus A."/>
            <person name="Levasseur A."/>
            <person name="Lindquist E."/>
            <person name="Lipzen A."/>
            <person name="Logrieco A.F."/>
            <person name="MacCabe A."/>
            <person name="Maekelae M.R."/>
            <person name="Malavazi I."/>
            <person name="Melin P."/>
            <person name="Meyer V."/>
            <person name="Mielnichuk N."/>
            <person name="Miskei M."/>
            <person name="Molnar A.P."/>
            <person name="Mule G."/>
            <person name="Ngan C.Y."/>
            <person name="Orejas M."/>
            <person name="Orosz E."/>
            <person name="Ouedraogo J.P."/>
            <person name="Overkamp K.M."/>
            <person name="Park H.-S."/>
            <person name="Perrone G."/>
            <person name="Piumi F."/>
            <person name="Punt P.J."/>
            <person name="Ram A.F."/>
            <person name="Ramon A."/>
            <person name="Rauscher S."/>
            <person name="Record E."/>
            <person name="Riano-Pachon D.M."/>
            <person name="Robert V."/>
            <person name="Roehrig J."/>
            <person name="Ruller R."/>
            <person name="Salamov A."/>
            <person name="Salih N.S."/>
            <person name="Samson R.A."/>
            <person name="Sandor E."/>
            <person name="Sanguinetti M."/>
            <person name="Schuetze T."/>
            <person name="Sepcic K."/>
            <person name="Shelest E."/>
            <person name="Sherlock G."/>
            <person name="Sophianopoulou V."/>
            <person name="Squina F.M."/>
            <person name="Sun H."/>
            <person name="Susca A."/>
            <person name="Todd R.B."/>
            <person name="Tsang A."/>
            <person name="Unkles S.E."/>
            <person name="van de Wiele N."/>
            <person name="van Rossen-Uffink D."/>
            <person name="Oliveira J.V."/>
            <person name="Vesth T.C."/>
            <person name="Visser J."/>
            <person name="Yu J.-H."/>
            <person name="Zhou M."/>
            <person name="Andersen M.R."/>
            <person name="Archer D.B."/>
            <person name="Baker S.E."/>
            <person name="Benoit I."/>
            <person name="Brakhage A.A."/>
            <person name="Braus G.H."/>
            <person name="Fischer R."/>
            <person name="Frisvad J.C."/>
            <person name="Goldman G.H."/>
            <person name="Houbraken J."/>
            <person name="Oakley B."/>
            <person name="Pocsi I."/>
            <person name="Scazzocchio C."/>
            <person name="Seiboth B."/>
            <person name="vanKuyk P.A."/>
            <person name="Wortman J."/>
            <person name="Dyer P.S."/>
            <person name="Grigoriev I.V."/>
        </authorList>
    </citation>
    <scope>NUCLEOTIDE SEQUENCE [LARGE SCALE GENOMIC DNA]</scope>
    <source>
        <strain evidence="3">CBS 593.65</strain>
    </source>
</reference>
<evidence type="ECO:0000313" key="2">
    <source>
        <dbReference type="EMBL" id="OJJ52841.1"/>
    </source>
</evidence>
<gene>
    <name evidence="2" type="ORF">ASPSYDRAFT_163778</name>
</gene>
<protein>
    <submittedName>
        <fullName evidence="2">Uncharacterized protein</fullName>
    </submittedName>
</protein>
<dbReference type="OrthoDB" id="3211582at2759"/>
<keyword evidence="3" id="KW-1185">Reference proteome</keyword>
<evidence type="ECO:0000256" key="1">
    <source>
        <dbReference type="SAM" id="MobiDB-lite"/>
    </source>
</evidence>
<feature type="compositionally biased region" description="Basic and acidic residues" evidence="1">
    <location>
        <begin position="129"/>
        <end position="141"/>
    </location>
</feature>
<feature type="region of interest" description="Disordered" evidence="1">
    <location>
        <begin position="1"/>
        <end position="85"/>
    </location>
</feature>
<sequence>MPLFHRDSISSSSRSSIDDPNTHSHSHHKTGLFGHHTPHSTASGHSTVSGSGARRSSHNHGQRSGHHGLFRNKNPEDPAISAARDRVFHAEEAERAADKALYASRLAVQDARNNVKELERDAKEEARLATVKQREAKDISKRAKPLGRK</sequence>